<gene>
    <name evidence="3" type="ORF">BLE401_16675</name>
</gene>
<dbReference type="GO" id="GO:0016787">
    <property type="term" value="F:hydrolase activity"/>
    <property type="evidence" value="ECO:0007669"/>
    <property type="project" value="UniProtKB-KW"/>
</dbReference>
<protein>
    <recommendedName>
        <fullName evidence="5">Isochorismatase family protein</fullName>
    </recommendedName>
</protein>
<dbReference type="Proteomes" id="UP000234271">
    <property type="component" value="Chromosome"/>
</dbReference>
<dbReference type="PANTHER" id="PTHR11080:SF2">
    <property type="entry name" value="LD05707P"/>
    <property type="match status" value="1"/>
</dbReference>
<accession>A0A2N9YI04</accession>
<dbReference type="InterPro" id="IPR052347">
    <property type="entry name" value="Isochorismatase_Nicotinamidase"/>
</dbReference>
<keyword evidence="2" id="KW-0378">Hydrolase</keyword>
<dbReference type="AlphaFoldDB" id="A0A2N9YI04"/>
<reference evidence="4" key="1">
    <citation type="submission" date="2016-12" db="EMBL/GenBank/DDBJ databases">
        <title>Complete Genome Sequence of Beggiatoa leptomitiformis D-401.</title>
        <authorList>
            <person name="Fomenkov A."/>
            <person name="Vincze T."/>
            <person name="Grabovich M."/>
            <person name="Anton B.P."/>
            <person name="Dubinina G."/>
            <person name="Orlova M."/>
            <person name="Belousova E."/>
            <person name="Roberts R.J."/>
        </authorList>
    </citation>
    <scope>NUCLEOTIDE SEQUENCE [LARGE SCALE GENOMIC DNA]</scope>
    <source>
        <strain evidence="4">D-401</strain>
    </source>
</reference>
<evidence type="ECO:0000313" key="3">
    <source>
        <dbReference type="EMBL" id="AUI70171.2"/>
    </source>
</evidence>
<evidence type="ECO:0000313" key="4">
    <source>
        <dbReference type="Proteomes" id="UP000234271"/>
    </source>
</evidence>
<keyword evidence="4" id="KW-1185">Reference proteome</keyword>
<dbReference type="SUPFAM" id="SSF52499">
    <property type="entry name" value="Isochorismatase-like hydrolases"/>
    <property type="match status" value="1"/>
</dbReference>
<dbReference type="STRING" id="288004.AL038_07640"/>
<proteinExistence type="inferred from homology"/>
<dbReference type="Gene3D" id="3.40.50.850">
    <property type="entry name" value="Isochorismatase-like"/>
    <property type="match status" value="1"/>
</dbReference>
<dbReference type="PANTHER" id="PTHR11080">
    <property type="entry name" value="PYRAZINAMIDASE/NICOTINAMIDASE"/>
    <property type="match status" value="1"/>
</dbReference>
<organism evidence="3 4">
    <name type="scientific">Beggiatoa leptomitoformis</name>
    <dbReference type="NCBI Taxonomy" id="288004"/>
    <lineage>
        <taxon>Bacteria</taxon>
        <taxon>Pseudomonadati</taxon>
        <taxon>Pseudomonadota</taxon>
        <taxon>Gammaproteobacteria</taxon>
        <taxon>Thiotrichales</taxon>
        <taxon>Thiotrichaceae</taxon>
        <taxon>Beggiatoa</taxon>
    </lineage>
</organism>
<dbReference type="OrthoDB" id="9791276at2"/>
<evidence type="ECO:0000256" key="2">
    <source>
        <dbReference type="ARBA" id="ARBA00022801"/>
    </source>
</evidence>
<evidence type="ECO:0000256" key="1">
    <source>
        <dbReference type="ARBA" id="ARBA00006336"/>
    </source>
</evidence>
<dbReference type="EMBL" id="CP018889">
    <property type="protein sequence ID" value="AUI70171.2"/>
    <property type="molecule type" value="Genomic_DNA"/>
</dbReference>
<evidence type="ECO:0008006" key="5">
    <source>
        <dbReference type="Google" id="ProtNLM"/>
    </source>
</evidence>
<sequence length="265" mass="29673">MIMNLQFLIIDPQNDFANPKGSLFVTGADKDSERLAAMLKRHISKIDDIHVTLDSHHWMDIAHPIFWMDSKGNHPAPFTTITEDDVKNGKWRTTQPNCQARALAYVQALKLGGRYDLTIWPPHCLIGHYGHNVVDPIAKMLIEWENQLAIVDMVTKGSNPWTEHYSAVQADVPDPEDPSTQLNTRLINTLEEADLIALSGQALSHCVANTIRDIANNFGEANISKMVLIDDTSSPVPGFEAMAEQFLREMKGRGMRTAKSTEFLI</sequence>
<name>A0A2N9YI04_9GAMM</name>
<dbReference type="InterPro" id="IPR036380">
    <property type="entry name" value="Isochorismatase-like_sf"/>
</dbReference>
<comment type="similarity">
    <text evidence="1">Belongs to the isochorismatase family.</text>
</comment>